<dbReference type="InterPro" id="IPR011050">
    <property type="entry name" value="Pectin_lyase_fold/virulence"/>
</dbReference>
<comment type="pathway">
    <text evidence="2">Glycan metabolism; pectin degradation; 2-dehydro-3-deoxy-D-gluconate from pectin: step 1/5.</text>
</comment>
<dbReference type="UniPathway" id="UPA00545">
    <property type="reaction ID" value="UER00823"/>
</dbReference>
<dbReference type="Gene3D" id="1.20.140.40">
    <property type="entry name" value="Invertase/pectin methylesterase inhibitor family protein"/>
    <property type="match status" value="2"/>
</dbReference>
<dbReference type="GO" id="GO:0004857">
    <property type="term" value="F:enzyme inhibitor activity"/>
    <property type="evidence" value="ECO:0007669"/>
    <property type="project" value="InterPro"/>
</dbReference>
<accession>A0A396H750</accession>
<protein>
    <submittedName>
        <fullName evidence="10">Putative pectinesterase</fullName>
        <ecNumber evidence="10">3.1.1.11</ecNumber>
    </submittedName>
</protein>
<comment type="similarity">
    <text evidence="3">In the N-terminal section; belongs to the PMEI family.</text>
</comment>
<feature type="active site" evidence="8">
    <location>
        <position position="395"/>
    </location>
</feature>
<dbReference type="Gene3D" id="2.160.20.10">
    <property type="entry name" value="Single-stranded right-handed beta-helix, Pectin lyase-like"/>
    <property type="match status" value="2"/>
</dbReference>
<dbReference type="GO" id="GO:0042545">
    <property type="term" value="P:cell wall modification"/>
    <property type="evidence" value="ECO:0007669"/>
    <property type="project" value="InterPro"/>
</dbReference>
<reference evidence="11" key="1">
    <citation type="journal article" date="2018" name="Nat. Plants">
        <title>Whole-genome landscape of Medicago truncatula symbiotic genes.</title>
        <authorList>
            <person name="Pecrix Y."/>
            <person name="Staton S.E."/>
            <person name="Sallet E."/>
            <person name="Lelandais-Briere C."/>
            <person name="Moreau S."/>
            <person name="Carrere S."/>
            <person name="Blein T."/>
            <person name="Jardinaud M.F."/>
            <person name="Latrasse D."/>
            <person name="Zouine M."/>
            <person name="Zahm M."/>
            <person name="Kreplak J."/>
            <person name="Mayjonade B."/>
            <person name="Satge C."/>
            <person name="Perez M."/>
            <person name="Cauet S."/>
            <person name="Marande W."/>
            <person name="Chantry-Darmon C."/>
            <person name="Lopez-Roques C."/>
            <person name="Bouchez O."/>
            <person name="Berard A."/>
            <person name="Debelle F."/>
            <person name="Munos S."/>
            <person name="Bendahmane A."/>
            <person name="Berges H."/>
            <person name="Niebel A."/>
            <person name="Buitink J."/>
            <person name="Frugier F."/>
            <person name="Benhamed M."/>
            <person name="Crespi M."/>
            <person name="Gouzy J."/>
            <person name="Gamas P."/>
        </authorList>
    </citation>
    <scope>NUCLEOTIDE SEQUENCE [LARGE SCALE GENOMIC DNA]</scope>
    <source>
        <strain evidence="11">cv. Jemalong A17</strain>
    </source>
</reference>
<dbReference type="InterPro" id="IPR006501">
    <property type="entry name" value="Pectinesterase_inhib_dom"/>
</dbReference>
<evidence type="ECO:0000256" key="4">
    <source>
        <dbReference type="ARBA" id="ARBA00007786"/>
    </source>
</evidence>
<organism evidence="10 11">
    <name type="scientific">Medicago truncatula</name>
    <name type="common">Barrel medic</name>
    <name type="synonym">Medicago tribuloides</name>
    <dbReference type="NCBI Taxonomy" id="3880"/>
    <lineage>
        <taxon>Eukaryota</taxon>
        <taxon>Viridiplantae</taxon>
        <taxon>Streptophyta</taxon>
        <taxon>Embryophyta</taxon>
        <taxon>Tracheophyta</taxon>
        <taxon>Spermatophyta</taxon>
        <taxon>Magnoliopsida</taxon>
        <taxon>eudicotyledons</taxon>
        <taxon>Gunneridae</taxon>
        <taxon>Pentapetalae</taxon>
        <taxon>rosids</taxon>
        <taxon>fabids</taxon>
        <taxon>Fabales</taxon>
        <taxon>Fabaceae</taxon>
        <taxon>Papilionoideae</taxon>
        <taxon>50 kb inversion clade</taxon>
        <taxon>NPAAA clade</taxon>
        <taxon>Hologalegina</taxon>
        <taxon>IRL clade</taxon>
        <taxon>Trifolieae</taxon>
        <taxon>Medicago</taxon>
    </lineage>
</organism>
<dbReference type="PROSITE" id="PS00503">
    <property type="entry name" value="PECTINESTERASE_2"/>
    <property type="match status" value="2"/>
</dbReference>
<dbReference type="SUPFAM" id="SSF101148">
    <property type="entry name" value="Plant invertase/pectin methylesterase inhibitor"/>
    <property type="match status" value="2"/>
</dbReference>
<evidence type="ECO:0000256" key="3">
    <source>
        <dbReference type="ARBA" id="ARBA00006027"/>
    </source>
</evidence>
<feature type="active site" evidence="8">
    <location>
        <position position="943"/>
    </location>
</feature>
<keyword evidence="5" id="KW-0964">Secreted</keyword>
<name>A0A396H750_MEDTR</name>
<dbReference type="GO" id="GO:0045490">
    <property type="term" value="P:pectin catabolic process"/>
    <property type="evidence" value="ECO:0007669"/>
    <property type="project" value="UniProtKB-UniPathway"/>
</dbReference>
<dbReference type="Gramene" id="rna43868">
    <property type="protein sequence ID" value="RHN49079.1"/>
    <property type="gene ID" value="gene43868"/>
</dbReference>
<keyword evidence="7" id="KW-0063">Aspartyl esterase</keyword>
<evidence type="ECO:0000313" key="10">
    <source>
        <dbReference type="EMBL" id="RHN49079.1"/>
    </source>
</evidence>
<dbReference type="InterPro" id="IPR033131">
    <property type="entry name" value="Pectinesterase_Asp_AS"/>
</dbReference>
<evidence type="ECO:0000259" key="9">
    <source>
        <dbReference type="SMART" id="SM00856"/>
    </source>
</evidence>
<dbReference type="PANTHER" id="PTHR31707">
    <property type="entry name" value="PECTINESTERASE"/>
    <property type="match status" value="1"/>
</dbReference>
<comment type="caution">
    <text evidence="10">The sequence shown here is derived from an EMBL/GenBank/DDBJ whole genome shotgun (WGS) entry which is preliminary data.</text>
</comment>
<dbReference type="Proteomes" id="UP000265566">
    <property type="component" value="Chromosome 7"/>
</dbReference>
<sequence>MKSHGVIIGVVVDIHKNGKDPEVQTQQRNLRIMCQNAQDQKLCHETLSSVHGADAADPKAYIAAAVKAATDNVMNAFNMSERLTTEYGKENGAKMALDDCKDLMQFALDSLDLSNNCLSDNNIQAVHDQTADMRNWLSAVISYRQACMEGFDDANDGEKKIKEQFHVQSLDSVQKITAVALDIVTGLSDILQQFNLKFDIKPLSRRLLNSEVTVDDQGYPSWISASDRKLLAKMQRKNWRANIRPNAVVANDGSGQFKTIQAALASYPKGNKGRYFIYVKAGVYDEYITVPKDAVNILMYGDGPARTIVTGRKNFAAGTKTMQTATFANTAIGFIGKAMTFENTAGPDGHQAVAFRNVGDMSALVGCHIVGYQDSLYVQSNRQYYRNCLVSGTVDFIFGSSATLIQHSTIIVRKPGKGQFNTITADGSDTMNLNTGIVIQDCNIIPEAALFPERFTIRSYLGRPWKYLAKTVVMESTIGDFIHPDGWTIWQGEQNHNTCYYAEYANTGPGANVARRVKWKGYHGVISRAEANKFTAGIWLQAGPKSAAEWLNGVIIGVVVDIRKNGEDPKVQTQQRNLRIMCQNAQDQKLCHDTLSSVRGADAADPKAYIAAAVKAATDNVIKAFNMSERLTTEYGKKNGAKMALDDCKDLMQFALDSLDLSNNCVRDNNIEAVHDQTADMRNWLSAVISYKQGCMEGFDDANDGEKKIKEQFHVQSLYSVQKVTAVALDIVTGLSDILQQFNLNFDIKPPSRRLLNSEVTVDDQGYPSWISSSGRKLLAKMQRKGWRANIRPNAVVANDGSGQFKTIQAALASYPKGNKDRYVIYVKAGVYDEYITVPKEAVNILMYGDGPAKTIVTGRKNQMAGTNTQNTATFSNTAMGFIGKAMTFENTAGPAGMQAVAFRNIGDMSALVGCHIVGYQDTLYVQTNRQFYRNCVISGTIDFIFGTSATLIQSSTIIVRKGNYDHNEYNVIVADGSPLVNMNTGIVIQDCNIIPEAALVPEKFTVRSYLGRPWQNESKAVIMESTIGDFIHQDGWTTWPEEQNKPEKHHENTCYFAEYANTGPGANVARRVKWKGYKGVISRSEATKYTASIWLDAGPKTAPKSAVEWLHDLHVPHYLGFKA</sequence>
<dbReference type="Pfam" id="PF04043">
    <property type="entry name" value="PMEI"/>
    <property type="match status" value="2"/>
</dbReference>
<keyword evidence="6 10" id="KW-0378">Hydrolase</keyword>
<evidence type="ECO:0000256" key="8">
    <source>
        <dbReference type="PROSITE-ProRule" id="PRU10040"/>
    </source>
</evidence>
<evidence type="ECO:0000256" key="1">
    <source>
        <dbReference type="ARBA" id="ARBA00004191"/>
    </source>
</evidence>
<proteinExistence type="inferred from homology"/>
<feature type="domain" description="Pectinesterase inhibitor" evidence="9">
    <location>
        <begin position="25"/>
        <end position="183"/>
    </location>
</feature>
<dbReference type="InterPro" id="IPR035513">
    <property type="entry name" value="Invertase/methylesterase_inhib"/>
</dbReference>
<dbReference type="EC" id="3.1.1.11" evidence="10"/>
<dbReference type="PROSITE" id="PS00800">
    <property type="entry name" value="PECTINESTERASE_1"/>
    <property type="match status" value="2"/>
</dbReference>
<dbReference type="InterPro" id="IPR012334">
    <property type="entry name" value="Pectin_lyas_fold"/>
</dbReference>
<gene>
    <name evidence="10" type="ORF">MtrunA17_Chr7g0270631</name>
</gene>
<dbReference type="SMART" id="SM00856">
    <property type="entry name" value="PMEI"/>
    <property type="match status" value="2"/>
</dbReference>
<evidence type="ECO:0000256" key="2">
    <source>
        <dbReference type="ARBA" id="ARBA00005184"/>
    </source>
</evidence>
<dbReference type="SUPFAM" id="SSF51126">
    <property type="entry name" value="Pectin lyase-like"/>
    <property type="match status" value="2"/>
</dbReference>
<dbReference type="GO" id="GO:0030599">
    <property type="term" value="F:pectinesterase activity"/>
    <property type="evidence" value="ECO:0007669"/>
    <property type="project" value="UniProtKB-EC"/>
</dbReference>
<evidence type="ECO:0000313" key="11">
    <source>
        <dbReference type="Proteomes" id="UP000265566"/>
    </source>
</evidence>
<dbReference type="InterPro" id="IPR018040">
    <property type="entry name" value="Pectinesterase_Tyr_AS"/>
</dbReference>
<evidence type="ECO:0000256" key="5">
    <source>
        <dbReference type="ARBA" id="ARBA00022512"/>
    </source>
</evidence>
<evidence type="ECO:0000256" key="7">
    <source>
        <dbReference type="ARBA" id="ARBA00023085"/>
    </source>
</evidence>
<dbReference type="EMBL" id="PSQE01000007">
    <property type="protein sequence ID" value="RHN49079.1"/>
    <property type="molecule type" value="Genomic_DNA"/>
</dbReference>
<dbReference type="InterPro" id="IPR000070">
    <property type="entry name" value="Pectinesterase_cat"/>
</dbReference>
<comment type="similarity">
    <text evidence="4">In the C-terminal section; belongs to the pectinesterase family.</text>
</comment>
<keyword evidence="5" id="KW-0134">Cell wall</keyword>
<comment type="subcellular location">
    <subcellularLocation>
        <location evidence="1">Secreted</location>
        <location evidence="1">Cell wall</location>
    </subcellularLocation>
</comment>
<dbReference type="CDD" id="cd15798">
    <property type="entry name" value="PMEI-like_3"/>
    <property type="match status" value="2"/>
</dbReference>
<dbReference type="Pfam" id="PF01095">
    <property type="entry name" value="Pectinesterase"/>
    <property type="match status" value="2"/>
</dbReference>
<dbReference type="AlphaFoldDB" id="A0A396H750"/>
<dbReference type="NCBIfam" id="TIGR01614">
    <property type="entry name" value="PME_inhib"/>
    <property type="match status" value="2"/>
</dbReference>
<feature type="domain" description="Pectinesterase inhibitor" evidence="9">
    <location>
        <begin position="573"/>
        <end position="731"/>
    </location>
</feature>
<dbReference type="FunFam" id="2.160.20.10:FF:000001">
    <property type="entry name" value="Pectinesterase"/>
    <property type="match status" value="2"/>
</dbReference>
<evidence type="ECO:0000256" key="6">
    <source>
        <dbReference type="ARBA" id="ARBA00022801"/>
    </source>
</evidence>